<gene>
    <name evidence="1" type="ORF">ABS768_17490</name>
</gene>
<proteinExistence type="predicted"/>
<protein>
    <submittedName>
        <fullName evidence="1">Uncharacterized protein</fullName>
    </submittedName>
</protein>
<evidence type="ECO:0000313" key="1">
    <source>
        <dbReference type="EMBL" id="MFL9839293.1"/>
    </source>
</evidence>
<sequence length="78" mass="9252">MKILIKKETTNRSSFLFLRFYNNLMYQNGSYGYQQPHAPRKITEYPSWVSVPGNDPRVRHKEIDYDANGNQTEIKEKV</sequence>
<evidence type="ECO:0000313" key="2">
    <source>
        <dbReference type="Proteomes" id="UP001629059"/>
    </source>
</evidence>
<organism evidence="1 2">
    <name type="scientific">Flavobacterium rhizophilum</name>
    <dbReference type="NCBI Taxonomy" id="3163296"/>
    <lineage>
        <taxon>Bacteria</taxon>
        <taxon>Pseudomonadati</taxon>
        <taxon>Bacteroidota</taxon>
        <taxon>Flavobacteriia</taxon>
        <taxon>Flavobacteriales</taxon>
        <taxon>Flavobacteriaceae</taxon>
        <taxon>Flavobacterium</taxon>
    </lineage>
</organism>
<reference evidence="1 2" key="1">
    <citation type="submission" date="2024-06" db="EMBL/GenBank/DDBJ databases">
        <authorList>
            <person name="Kaempfer P."/>
            <person name="Viver T."/>
        </authorList>
    </citation>
    <scope>NUCLEOTIDE SEQUENCE [LARGE SCALE GENOMIC DNA]</scope>
    <source>
        <strain evidence="1 2">ST-75</strain>
    </source>
</reference>
<feature type="non-terminal residue" evidence="1">
    <location>
        <position position="78"/>
    </location>
</feature>
<dbReference type="RefSeq" id="WP_408076242.1">
    <property type="nucleotide sequence ID" value="NZ_JBELQB010000025.1"/>
</dbReference>
<dbReference type="Proteomes" id="UP001629059">
    <property type="component" value="Unassembled WGS sequence"/>
</dbReference>
<comment type="caution">
    <text evidence="1">The sequence shown here is derived from an EMBL/GenBank/DDBJ whole genome shotgun (WGS) entry which is preliminary data.</text>
</comment>
<accession>A0ABW8YGF8</accession>
<name>A0ABW8YGF8_9FLAO</name>
<keyword evidence="2" id="KW-1185">Reference proteome</keyword>
<dbReference type="EMBL" id="JBELQB010000025">
    <property type="protein sequence ID" value="MFL9839293.1"/>
    <property type="molecule type" value="Genomic_DNA"/>
</dbReference>